<dbReference type="InterPro" id="IPR050267">
    <property type="entry name" value="Anti-sigma-factor_SerPK"/>
</dbReference>
<dbReference type="SUPFAM" id="SSF55874">
    <property type="entry name" value="ATPase domain of HSP90 chaperone/DNA topoisomerase II/histidine kinase"/>
    <property type="match status" value="1"/>
</dbReference>
<reference evidence="4 5" key="1">
    <citation type="submission" date="2018-11" db="EMBL/GenBank/DDBJ databases">
        <title>Sequencing the genomes of 1000 actinobacteria strains.</title>
        <authorList>
            <person name="Klenk H.-P."/>
        </authorList>
    </citation>
    <scope>NUCLEOTIDE SEQUENCE [LARGE SCALE GENOMIC DNA]</scope>
    <source>
        <strain evidence="4 5">DSM 44254</strain>
    </source>
</reference>
<dbReference type="Gene3D" id="3.30.565.10">
    <property type="entry name" value="Histidine kinase-like ATPase, C-terminal domain"/>
    <property type="match status" value="1"/>
</dbReference>
<gene>
    <name evidence="4" type="ORF">EDD29_8723</name>
</gene>
<dbReference type="InterPro" id="IPR036890">
    <property type="entry name" value="HATPase_C_sf"/>
</dbReference>
<evidence type="ECO:0000256" key="1">
    <source>
        <dbReference type="ARBA" id="ARBA00022527"/>
    </source>
</evidence>
<dbReference type="Proteomes" id="UP000272400">
    <property type="component" value="Unassembled WGS sequence"/>
</dbReference>
<feature type="compositionally biased region" description="Basic and acidic residues" evidence="2">
    <location>
        <begin position="1"/>
        <end position="13"/>
    </location>
</feature>
<protein>
    <submittedName>
        <fullName evidence="4">Anti-sigma regulatory factor (Ser/Thr protein kinase)</fullName>
    </submittedName>
</protein>
<accession>A0A3N1DBT3</accession>
<proteinExistence type="predicted"/>
<dbReference type="RefSeq" id="WP_170201798.1">
    <property type="nucleotide sequence ID" value="NZ_RJKE01000001.1"/>
</dbReference>
<sequence>MAGREEGLGEDHGNGNGHGKRLGVLRVPGEVRAPGRVRRWVRGLLAQGGYADDGDSTEVVALLTSEVVTNAVQHGPRGGEIRVAVWRDGKRVRVECADSGGGVPVARDAADGDEDGRGLMLLDGLARDWGSRTGESGTSVWFEVDA</sequence>
<evidence type="ECO:0000313" key="4">
    <source>
        <dbReference type="EMBL" id="ROO90981.1"/>
    </source>
</evidence>
<keyword evidence="1" id="KW-0723">Serine/threonine-protein kinase</keyword>
<dbReference type="EMBL" id="RJKE01000001">
    <property type="protein sequence ID" value="ROO90981.1"/>
    <property type="molecule type" value="Genomic_DNA"/>
</dbReference>
<comment type="caution">
    <text evidence="4">The sequence shown here is derived from an EMBL/GenBank/DDBJ whole genome shotgun (WGS) entry which is preliminary data.</text>
</comment>
<name>A0A3N1DBT3_9ACTN</name>
<dbReference type="PANTHER" id="PTHR35526">
    <property type="entry name" value="ANTI-SIGMA-F FACTOR RSBW-RELATED"/>
    <property type="match status" value="1"/>
</dbReference>
<evidence type="ECO:0000259" key="3">
    <source>
        <dbReference type="Pfam" id="PF13581"/>
    </source>
</evidence>
<dbReference type="CDD" id="cd16936">
    <property type="entry name" value="HATPase_RsbW-like"/>
    <property type="match status" value="1"/>
</dbReference>
<keyword evidence="5" id="KW-1185">Reference proteome</keyword>
<dbReference type="GO" id="GO:0004674">
    <property type="term" value="F:protein serine/threonine kinase activity"/>
    <property type="evidence" value="ECO:0007669"/>
    <property type="project" value="UniProtKB-KW"/>
</dbReference>
<feature type="region of interest" description="Disordered" evidence="2">
    <location>
        <begin position="1"/>
        <end position="22"/>
    </location>
</feature>
<organism evidence="4 5">
    <name type="scientific">Actinocorallia herbida</name>
    <dbReference type="NCBI Taxonomy" id="58109"/>
    <lineage>
        <taxon>Bacteria</taxon>
        <taxon>Bacillati</taxon>
        <taxon>Actinomycetota</taxon>
        <taxon>Actinomycetes</taxon>
        <taxon>Streptosporangiales</taxon>
        <taxon>Thermomonosporaceae</taxon>
        <taxon>Actinocorallia</taxon>
    </lineage>
</organism>
<keyword evidence="1" id="KW-0808">Transferase</keyword>
<dbReference type="PANTHER" id="PTHR35526:SF3">
    <property type="entry name" value="ANTI-SIGMA-F FACTOR RSBW"/>
    <property type="match status" value="1"/>
</dbReference>
<evidence type="ECO:0000256" key="2">
    <source>
        <dbReference type="SAM" id="MobiDB-lite"/>
    </source>
</evidence>
<evidence type="ECO:0000313" key="5">
    <source>
        <dbReference type="Proteomes" id="UP000272400"/>
    </source>
</evidence>
<dbReference type="InterPro" id="IPR003594">
    <property type="entry name" value="HATPase_dom"/>
</dbReference>
<feature type="domain" description="Histidine kinase/HSP90-like ATPase" evidence="3">
    <location>
        <begin position="34"/>
        <end position="142"/>
    </location>
</feature>
<dbReference type="AlphaFoldDB" id="A0A3N1DBT3"/>
<dbReference type="Pfam" id="PF13581">
    <property type="entry name" value="HATPase_c_2"/>
    <property type="match status" value="1"/>
</dbReference>
<keyword evidence="1" id="KW-0418">Kinase</keyword>